<organism evidence="13 14">
    <name type="scientific">Clavelina lepadiformis</name>
    <name type="common">Light-bulb sea squirt</name>
    <name type="synonym">Ascidia lepadiformis</name>
    <dbReference type="NCBI Taxonomy" id="159417"/>
    <lineage>
        <taxon>Eukaryota</taxon>
        <taxon>Metazoa</taxon>
        <taxon>Chordata</taxon>
        <taxon>Tunicata</taxon>
        <taxon>Ascidiacea</taxon>
        <taxon>Aplousobranchia</taxon>
        <taxon>Clavelinidae</taxon>
        <taxon>Clavelina</taxon>
    </lineage>
</organism>
<evidence type="ECO:0000256" key="6">
    <source>
        <dbReference type="ARBA" id="ARBA00022729"/>
    </source>
</evidence>
<evidence type="ECO:0000256" key="10">
    <source>
        <dbReference type="SAM" id="Phobius"/>
    </source>
</evidence>
<feature type="chain" id="PRO_5045787112" description="GOLD domain-containing protein" evidence="11">
    <location>
        <begin position="20"/>
        <end position="235"/>
    </location>
</feature>
<feature type="transmembrane region" description="Helical" evidence="10">
    <location>
        <begin position="200"/>
        <end position="218"/>
    </location>
</feature>
<comment type="similarity">
    <text evidence="4 9">Belongs to the EMP24/GP25L family.</text>
</comment>
<evidence type="ECO:0000256" key="9">
    <source>
        <dbReference type="RuleBase" id="RU003827"/>
    </source>
</evidence>
<keyword evidence="6 11" id="KW-0732">Signal</keyword>
<evidence type="ECO:0000256" key="3">
    <source>
        <dbReference type="ARBA" id="ARBA00004619"/>
    </source>
</evidence>
<dbReference type="SUPFAM" id="SSF101576">
    <property type="entry name" value="Supernatant protein factor (SPF), C-terminal domain"/>
    <property type="match status" value="1"/>
</dbReference>
<feature type="domain" description="GOLD" evidence="12">
    <location>
        <begin position="47"/>
        <end position="134"/>
    </location>
</feature>
<feature type="signal peptide" evidence="11">
    <location>
        <begin position="1"/>
        <end position="19"/>
    </location>
</feature>
<evidence type="ECO:0000256" key="7">
    <source>
        <dbReference type="ARBA" id="ARBA00022989"/>
    </source>
</evidence>
<evidence type="ECO:0000256" key="1">
    <source>
        <dbReference type="ARBA" id="ARBA00004115"/>
    </source>
</evidence>
<evidence type="ECO:0000259" key="12">
    <source>
        <dbReference type="PROSITE" id="PS50866"/>
    </source>
</evidence>
<evidence type="ECO:0000256" key="2">
    <source>
        <dbReference type="ARBA" id="ARBA00004151"/>
    </source>
</evidence>
<name>A0ABP0H5I3_CLALP</name>
<dbReference type="InterPro" id="IPR036598">
    <property type="entry name" value="GOLD_dom_sf"/>
</dbReference>
<keyword evidence="8 10" id="KW-0472">Membrane</keyword>
<dbReference type="Proteomes" id="UP001642483">
    <property type="component" value="Unassembled WGS sequence"/>
</dbReference>
<dbReference type="PROSITE" id="PS50866">
    <property type="entry name" value="GOLD"/>
    <property type="match status" value="1"/>
</dbReference>
<evidence type="ECO:0000256" key="11">
    <source>
        <dbReference type="SAM" id="SignalP"/>
    </source>
</evidence>
<keyword evidence="14" id="KW-1185">Reference proteome</keyword>
<dbReference type="Pfam" id="PF01105">
    <property type="entry name" value="EMP24_GP25L"/>
    <property type="match status" value="1"/>
</dbReference>
<evidence type="ECO:0000256" key="5">
    <source>
        <dbReference type="ARBA" id="ARBA00022692"/>
    </source>
</evidence>
<gene>
    <name evidence="13" type="ORF">CVLEPA_LOCUS31300</name>
</gene>
<dbReference type="PANTHER" id="PTHR22811">
    <property type="entry name" value="TRANSMEMBRANE EMP24 DOMAIN-CONTAINING PROTEIN"/>
    <property type="match status" value="1"/>
</dbReference>
<dbReference type="SMART" id="SM01190">
    <property type="entry name" value="EMP24_GP25L"/>
    <property type="match status" value="1"/>
</dbReference>
<evidence type="ECO:0000313" key="13">
    <source>
        <dbReference type="EMBL" id="CAK8697800.1"/>
    </source>
</evidence>
<protein>
    <recommendedName>
        <fullName evidence="12">GOLD domain-containing protein</fullName>
    </recommendedName>
</protein>
<dbReference type="EMBL" id="CAWYQH010000174">
    <property type="protein sequence ID" value="CAK8697800.1"/>
    <property type="molecule type" value="Genomic_DNA"/>
</dbReference>
<reference evidence="13 14" key="1">
    <citation type="submission" date="2024-02" db="EMBL/GenBank/DDBJ databases">
        <authorList>
            <person name="Daric V."/>
            <person name="Darras S."/>
        </authorList>
    </citation>
    <scope>NUCLEOTIDE SEQUENCE [LARGE SCALE GENOMIC DNA]</scope>
</reference>
<comment type="caution">
    <text evidence="13">The sequence shown here is derived from an EMBL/GenBank/DDBJ whole genome shotgun (WGS) entry which is preliminary data.</text>
</comment>
<keyword evidence="7 10" id="KW-1133">Transmembrane helix</keyword>
<dbReference type="InterPro" id="IPR009038">
    <property type="entry name" value="GOLD_dom"/>
</dbReference>
<keyword evidence="5 9" id="KW-0812">Transmembrane</keyword>
<proteinExistence type="inferred from homology"/>
<dbReference type="InterPro" id="IPR015720">
    <property type="entry name" value="Emp24-like"/>
</dbReference>
<evidence type="ECO:0000256" key="4">
    <source>
        <dbReference type="ARBA" id="ARBA00007104"/>
    </source>
</evidence>
<evidence type="ECO:0000313" key="14">
    <source>
        <dbReference type="Proteomes" id="UP001642483"/>
    </source>
</evidence>
<comment type="subcellular location">
    <subcellularLocation>
        <location evidence="1">Endoplasmic reticulum membrane</location>
        <topology evidence="1">Single-pass type I membrane protein</topology>
    </subcellularLocation>
    <subcellularLocation>
        <location evidence="2">Endoplasmic reticulum-Golgi intermediate compartment membrane</location>
        <topology evidence="2">Single-pass type I membrane protein</topology>
    </subcellularLocation>
    <subcellularLocation>
        <location evidence="3">Golgi apparatus</location>
        <location evidence="3">cis-Golgi network membrane</location>
        <topology evidence="3">Single-pass type I membrane protein</topology>
    </subcellularLocation>
    <subcellularLocation>
        <location evidence="9">Membrane</location>
        <topology evidence="9">Single-pass type I membrane protein</topology>
    </subcellularLocation>
</comment>
<accession>A0ABP0H5I3</accession>
<evidence type="ECO:0000256" key="8">
    <source>
        <dbReference type="ARBA" id="ARBA00023136"/>
    </source>
</evidence>
<sequence>MFLLFFICILAAKPVVVQLEKSEVSEDYQYQARVTYEFSFVLQPRDRQCFYQPIYSGSKLKFSYKVLTASTAMSSNAIIAEVRRPNGESLYRVHLNSEAESPMWDITSKGDYEFCFNNFMAKFLEKKIEVFIGIIHPHVFDEVKQLGNDTVEMYHNMTEQVWNILGTLFHVVHSMHFMRNFANVDMTNALANLAFVNRCSIVLILLIVTIAWLQTYSLKRLFHSRIHRSYEKPRA</sequence>